<evidence type="ECO:0000256" key="1">
    <source>
        <dbReference type="SAM" id="Phobius"/>
    </source>
</evidence>
<dbReference type="eggNOG" id="COG5001">
    <property type="taxonomic scope" value="Bacteria"/>
</dbReference>
<dbReference type="SMART" id="SM01080">
    <property type="entry name" value="CHASE2"/>
    <property type="match status" value="1"/>
</dbReference>
<dbReference type="Gene3D" id="3.20.20.450">
    <property type="entry name" value="EAL domain"/>
    <property type="match status" value="1"/>
</dbReference>
<evidence type="ECO:0000259" key="2">
    <source>
        <dbReference type="PROSITE" id="PS50883"/>
    </source>
</evidence>
<evidence type="ECO:0000313" key="3">
    <source>
        <dbReference type="EMBL" id="KEO90754.1"/>
    </source>
</evidence>
<dbReference type="STRING" id="1044.EH31_06870"/>
<organism evidence="3 4">
    <name type="scientific">Erythrobacter longus</name>
    <dbReference type="NCBI Taxonomy" id="1044"/>
    <lineage>
        <taxon>Bacteria</taxon>
        <taxon>Pseudomonadati</taxon>
        <taxon>Pseudomonadota</taxon>
        <taxon>Alphaproteobacteria</taxon>
        <taxon>Sphingomonadales</taxon>
        <taxon>Erythrobacteraceae</taxon>
        <taxon>Erythrobacter/Porphyrobacter group</taxon>
        <taxon>Erythrobacter</taxon>
    </lineage>
</organism>
<dbReference type="eggNOG" id="COG4252">
    <property type="taxonomic scope" value="Bacteria"/>
</dbReference>
<dbReference type="SUPFAM" id="SSF141868">
    <property type="entry name" value="EAL domain-like"/>
    <property type="match status" value="1"/>
</dbReference>
<dbReference type="Proteomes" id="UP000027647">
    <property type="component" value="Unassembled WGS sequence"/>
</dbReference>
<dbReference type="PANTHER" id="PTHR33121:SF79">
    <property type="entry name" value="CYCLIC DI-GMP PHOSPHODIESTERASE PDED-RELATED"/>
    <property type="match status" value="1"/>
</dbReference>
<sequence>MHKAILSAARSWAIIIVALIVAVAFAQTGWLRMAENEQRAAIVQIVPKNASGDLHLIEVDAKSLAQSGNWPWPRDHYARLISQLDEAGARSIVFDIDFSSQGSGEGDTAFANAIAKAEASVVLPTFAQGASETADEMVEALPIPKLRQHTSLASVSVRPDADARVRRMVFGTITEATPRPSLSAQIAGVSGAVGQDFSIDFSINPKTIPRDSFIDIENGNFDKSRVSGRDVIVGATAIELGDRYGVPTYGVIPGVTIQALAAETLIAGAMTEFGYVPLVILAILLSIYVVRADSYMLVAARTAMAVVVLFVVEALAYHGARTILEVMPAVFVLIAAALMQTAWIVRVMLKEEAMVDGATGMPNALAFETTVHESANFTITAFIKDFDSIRAVLGQELLGKFIDRLVDRMQSVHPVPRAYRTDTRMIAWVHQGDYQHLIDACEIIAFAMEKPLDVGGRRVDVYLTFGIASGVDLDAASRAASHAANEGKLWHAHEDAEAAIIEQRVSLMGELDEAIDAEQLRVVYQPKLRLETNRIESVEALLRWEHPTRGFMRPDLFIPLAEETNRIDRMTLFVLRRTITDMLEWCKGDVVVSAAVNISANLITSDRFVEAAERVLKEMRVPRDRLIFEVTESAAMLDPEAAARNLERFRALGVLISIDDYGTGQSTLSYLQRLPLKELKIDRAFVQNAHTNRSDGLMVRSTIDLAHSLGLRVVCEGIEEQACLDFLRENGCDYAQGYLIAKPMPPAELIELLEKADKVPANG</sequence>
<protein>
    <recommendedName>
        <fullName evidence="2">EAL domain-containing protein</fullName>
    </recommendedName>
</protein>
<evidence type="ECO:0000313" key="4">
    <source>
        <dbReference type="Proteomes" id="UP000027647"/>
    </source>
</evidence>
<proteinExistence type="predicted"/>
<keyword evidence="1" id="KW-1133">Transmembrane helix</keyword>
<keyword evidence="4" id="KW-1185">Reference proteome</keyword>
<gene>
    <name evidence="3" type="ORF">EH31_06870</name>
</gene>
<keyword evidence="1" id="KW-0812">Transmembrane</keyword>
<feature type="transmembrane region" description="Helical" evidence="1">
    <location>
        <begin position="302"/>
        <end position="320"/>
    </location>
</feature>
<dbReference type="GO" id="GO:0071111">
    <property type="term" value="F:cyclic-guanylate-specific phosphodiesterase activity"/>
    <property type="evidence" value="ECO:0007669"/>
    <property type="project" value="InterPro"/>
</dbReference>
<dbReference type="PROSITE" id="PS50883">
    <property type="entry name" value="EAL"/>
    <property type="match status" value="1"/>
</dbReference>
<name>A0A074MBD5_ERYLO</name>
<comment type="caution">
    <text evidence="3">The sequence shown here is derived from an EMBL/GenBank/DDBJ whole genome shotgun (WGS) entry which is preliminary data.</text>
</comment>
<feature type="domain" description="EAL" evidence="2">
    <location>
        <begin position="504"/>
        <end position="757"/>
    </location>
</feature>
<reference evidence="3 4" key="1">
    <citation type="submission" date="2014-04" db="EMBL/GenBank/DDBJ databases">
        <title>A comprehensive comparison of genomes of Erythrobacter spp. strains.</title>
        <authorList>
            <person name="Zheng Q."/>
        </authorList>
    </citation>
    <scope>NUCLEOTIDE SEQUENCE [LARGE SCALE GENOMIC DNA]</scope>
    <source>
        <strain evidence="3 4">DSM 6997</strain>
    </source>
</reference>
<dbReference type="InterPro" id="IPR035919">
    <property type="entry name" value="EAL_sf"/>
</dbReference>
<dbReference type="OrthoDB" id="7462471at2"/>
<dbReference type="AlphaFoldDB" id="A0A074MBD5"/>
<feature type="transmembrane region" description="Helical" evidence="1">
    <location>
        <begin position="326"/>
        <end position="345"/>
    </location>
</feature>
<dbReference type="SMART" id="SM00052">
    <property type="entry name" value="EAL"/>
    <property type="match status" value="1"/>
</dbReference>
<dbReference type="EMBL" id="JMIW01000002">
    <property type="protein sequence ID" value="KEO90754.1"/>
    <property type="molecule type" value="Genomic_DNA"/>
</dbReference>
<dbReference type="CDD" id="cd01948">
    <property type="entry name" value="EAL"/>
    <property type="match status" value="1"/>
</dbReference>
<dbReference type="RefSeq" id="WP_051699019.1">
    <property type="nucleotide sequence ID" value="NZ_JMIW01000002.1"/>
</dbReference>
<dbReference type="Pfam" id="PF05226">
    <property type="entry name" value="CHASE2"/>
    <property type="match status" value="1"/>
</dbReference>
<keyword evidence="1" id="KW-0472">Membrane</keyword>
<accession>A0A074MBD5</accession>
<dbReference type="PANTHER" id="PTHR33121">
    <property type="entry name" value="CYCLIC DI-GMP PHOSPHODIESTERASE PDEF"/>
    <property type="match status" value="1"/>
</dbReference>
<dbReference type="Pfam" id="PF00563">
    <property type="entry name" value="EAL"/>
    <property type="match status" value="1"/>
</dbReference>
<feature type="transmembrane region" description="Helical" evidence="1">
    <location>
        <begin position="273"/>
        <end position="290"/>
    </location>
</feature>
<dbReference type="InterPro" id="IPR001633">
    <property type="entry name" value="EAL_dom"/>
</dbReference>
<dbReference type="InterPro" id="IPR050706">
    <property type="entry name" value="Cyclic-di-GMP_PDE-like"/>
</dbReference>
<dbReference type="InterPro" id="IPR007890">
    <property type="entry name" value="CHASE2"/>
</dbReference>